<evidence type="ECO:0000256" key="6">
    <source>
        <dbReference type="ARBA" id="ARBA00023175"/>
    </source>
</evidence>
<evidence type="ECO:0000256" key="9">
    <source>
        <dbReference type="RuleBase" id="RU000394"/>
    </source>
</evidence>
<evidence type="ECO:0000256" key="7">
    <source>
        <dbReference type="ARBA" id="ARBA00023212"/>
    </source>
</evidence>
<dbReference type="PANTHER" id="PTHR47971">
    <property type="entry name" value="KINESIN-RELATED PROTEIN 6"/>
    <property type="match status" value="1"/>
</dbReference>
<feature type="domain" description="Kinesin motor" evidence="11">
    <location>
        <begin position="1"/>
        <end position="277"/>
    </location>
</feature>
<keyword evidence="4 8" id="KW-0547">Nucleotide-binding</keyword>
<dbReference type="GO" id="GO:0003777">
    <property type="term" value="F:microtubule motor activity"/>
    <property type="evidence" value="ECO:0007669"/>
    <property type="project" value="InterPro"/>
</dbReference>
<feature type="region of interest" description="Disordered" evidence="10">
    <location>
        <begin position="504"/>
        <end position="627"/>
    </location>
</feature>
<dbReference type="Pfam" id="PF00225">
    <property type="entry name" value="Kinesin"/>
    <property type="match status" value="1"/>
</dbReference>
<keyword evidence="6 8" id="KW-0505">Motor protein</keyword>
<keyword evidence="7" id="KW-0206">Cytoskeleton</keyword>
<dbReference type="Gene3D" id="3.40.850.10">
    <property type="entry name" value="Kinesin motor domain"/>
    <property type="match status" value="1"/>
</dbReference>
<proteinExistence type="inferred from homology"/>
<dbReference type="GO" id="GO:0007019">
    <property type="term" value="P:microtubule depolymerization"/>
    <property type="evidence" value="ECO:0007669"/>
    <property type="project" value="TreeGrafter"/>
</dbReference>
<feature type="compositionally biased region" description="Low complexity" evidence="10">
    <location>
        <begin position="386"/>
        <end position="414"/>
    </location>
</feature>
<dbReference type="GO" id="GO:0008017">
    <property type="term" value="F:microtubule binding"/>
    <property type="evidence" value="ECO:0007669"/>
    <property type="project" value="InterPro"/>
</dbReference>
<gene>
    <name evidence="12" type="ORF">AMON00008_LOCUS45831</name>
</gene>
<dbReference type="InterPro" id="IPR036961">
    <property type="entry name" value="Kinesin_motor_dom_sf"/>
</dbReference>
<dbReference type="AlphaFoldDB" id="A0A7S4S6R6"/>
<sequence length="851" mass="88353">MVHMFMNHHDFVFDEAFDENTGNAAVYTGTASGLVERALEGGHGTVMMYGQTGSGKTFTMTAIYELVAEDLFAGLDDRTVSVCFIELSGDSCFDMLNQGSSCNLATAPDGAVHPFPSVEVEVHDVSELLALIEMATKLRATAATGVHDQSSRSHALCRIFVGPPPGSGIADFEGSLTLVDLAGSEHRIDNAEHNAERRKEGAKINASLAALKECIRATAAGAKFVAFRQNRLTQLLRGCFAGVERHCTVVIATVSPSSKDTEHSLNTLRHACIMDGQGEGKAGQSSHMQGGAVTKELLGEIDVTGIARERKASRKSADSQSRPDQWVKPPPAHQSKQSNTGARKALDRRCVQALPPRVARDLIEARSAFGSLRQRIRLSRAPPPGALGAEAEPAPASAGNDGDGASASGDGASGRQRPASCTAEDADAQGVHAGGGGAPSSDHERAFELFRAFCRGGRGAREWRKNDLRLINMCVVPLLFGPGASIEWAHPNAALDELERYVAEQGSQVEDRPPPAAAPAEPPARADAGGGGTAGPPRGEQRGQRPPALPCSAPSTAGQRKAPGSSSGAPPCSKAERQPEEPQAAARASRRGPRSASPAVRGAQTPVLDPSSCSEPRPVSRGPASHHEAIRLRRAALEEQRKQSLQHALAKNKVAMMTRDEEIQDIEQQLADGNCSSAAAVGLRKRLAALRAVTLREERAAAARRSAAEAAASGGGAVAAPAGAPARAAPTAPAAAIPLHAGGTGAGADAAPWSGSPRGGAARSPVATGGGHFAEACGSDAAPAAESDRLPEPARPPPRLCLLGGRRPGGQDGCQVQVVCKAQCPCEESAHALLPAVGRGGYFPRGWLRSL</sequence>
<dbReference type="EMBL" id="HBNR01064902">
    <property type="protein sequence ID" value="CAE4636269.1"/>
    <property type="molecule type" value="Transcribed_RNA"/>
</dbReference>
<organism evidence="12">
    <name type="scientific">Alexandrium monilatum</name>
    <dbReference type="NCBI Taxonomy" id="311494"/>
    <lineage>
        <taxon>Eukaryota</taxon>
        <taxon>Sar</taxon>
        <taxon>Alveolata</taxon>
        <taxon>Dinophyceae</taxon>
        <taxon>Gonyaulacales</taxon>
        <taxon>Pyrocystaceae</taxon>
        <taxon>Alexandrium</taxon>
    </lineage>
</organism>
<feature type="binding site" evidence="8">
    <location>
        <begin position="50"/>
        <end position="57"/>
    </location>
    <ligand>
        <name>ATP</name>
        <dbReference type="ChEBI" id="CHEBI:30616"/>
    </ligand>
</feature>
<dbReference type="GO" id="GO:0005524">
    <property type="term" value="F:ATP binding"/>
    <property type="evidence" value="ECO:0007669"/>
    <property type="project" value="UniProtKB-UniRule"/>
</dbReference>
<dbReference type="SMART" id="SM00129">
    <property type="entry name" value="KISc"/>
    <property type="match status" value="1"/>
</dbReference>
<dbReference type="GO" id="GO:0005874">
    <property type="term" value="C:microtubule"/>
    <property type="evidence" value="ECO:0007669"/>
    <property type="project" value="UniProtKB-KW"/>
</dbReference>
<evidence type="ECO:0000256" key="2">
    <source>
        <dbReference type="ARBA" id="ARBA00022490"/>
    </source>
</evidence>
<feature type="compositionally biased region" description="Low complexity" evidence="10">
    <location>
        <begin position="562"/>
        <end position="571"/>
    </location>
</feature>
<reference evidence="12" key="1">
    <citation type="submission" date="2021-01" db="EMBL/GenBank/DDBJ databases">
        <authorList>
            <person name="Corre E."/>
            <person name="Pelletier E."/>
            <person name="Niang G."/>
            <person name="Scheremetjew M."/>
            <person name="Finn R."/>
            <person name="Kale V."/>
            <person name="Holt S."/>
            <person name="Cochrane G."/>
            <person name="Meng A."/>
            <person name="Brown T."/>
            <person name="Cohen L."/>
        </authorList>
    </citation>
    <scope>NUCLEOTIDE SEQUENCE</scope>
    <source>
        <strain evidence="12">CCMP3105</strain>
    </source>
</reference>
<evidence type="ECO:0000259" key="11">
    <source>
        <dbReference type="PROSITE" id="PS50067"/>
    </source>
</evidence>
<evidence type="ECO:0000256" key="3">
    <source>
        <dbReference type="ARBA" id="ARBA00022701"/>
    </source>
</evidence>
<evidence type="ECO:0000256" key="1">
    <source>
        <dbReference type="ARBA" id="ARBA00004245"/>
    </source>
</evidence>
<dbReference type="PRINTS" id="PR00380">
    <property type="entry name" value="KINESINHEAVY"/>
</dbReference>
<comment type="subcellular location">
    <subcellularLocation>
        <location evidence="1">Cytoplasm</location>
        <location evidence="1">Cytoskeleton</location>
    </subcellularLocation>
</comment>
<accession>A0A7S4S6R6</accession>
<dbReference type="PROSITE" id="PS50067">
    <property type="entry name" value="KINESIN_MOTOR_2"/>
    <property type="match status" value="1"/>
</dbReference>
<dbReference type="GO" id="GO:0007018">
    <property type="term" value="P:microtubule-based movement"/>
    <property type="evidence" value="ECO:0007669"/>
    <property type="project" value="InterPro"/>
</dbReference>
<feature type="region of interest" description="Disordered" evidence="10">
    <location>
        <begin position="308"/>
        <end position="346"/>
    </location>
</feature>
<dbReference type="PANTHER" id="PTHR47971:SF8">
    <property type="entry name" value="KINESIN-LIKE PROTEIN"/>
    <property type="match status" value="1"/>
</dbReference>
<dbReference type="InterPro" id="IPR019821">
    <property type="entry name" value="Kinesin_motor_CS"/>
</dbReference>
<comment type="similarity">
    <text evidence="8 9">Belongs to the TRAFAC class myosin-kinesin ATPase superfamily. Kinesin family.</text>
</comment>
<feature type="region of interest" description="Disordered" evidence="10">
    <location>
        <begin position="745"/>
        <end position="798"/>
    </location>
</feature>
<keyword evidence="3 9" id="KW-0493">Microtubule</keyword>
<dbReference type="SUPFAM" id="SSF52540">
    <property type="entry name" value="P-loop containing nucleoside triphosphate hydrolases"/>
    <property type="match status" value="1"/>
</dbReference>
<dbReference type="InterPro" id="IPR027640">
    <property type="entry name" value="Kinesin-like_fam"/>
</dbReference>
<protein>
    <recommendedName>
        <fullName evidence="9">Kinesin-like protein</fullName>
    </recommendedName>
</protein>
<evidence type="ECO:0000256" key="5">
    <source>
        <dbReference type="ARBA" id="ARBA00022840"/>
    </source>
</evidence>
<feature type="region of interest" description="Disordered" evidence="10">
    <location>
        <begin position="375"/>
        <end position="442"/>
    </location>
</feature>
<evidence type="ECO:0000256" key="10">
    <source>
        <dbReference type="SAM" id="MobiDB-lite"/>
    </source>
</evidence>
<evidence type="ECO:0000313" key="12">
    <source>
        <dbReference type="EMBL" id="CAE4636269.1"/>
    </source>
</evidence>
<dbReference type="InterPro" id="IPR027417">
    <property type="entry name" value="P-loop_NTPase"/>
</dbReference>
<name>A0A7S4S6R6_9DINO</name>
<evidence type="ECO:0000256" key="8">
    <source>
        <dbReference type="PROSITE-ProRule" id="PRU00283"/>
    </source>
</evidence>
<keyword evidence="5 8" id="KW-0067">ATP-binding</keyword>
<evidence type="ECO:0000256" key="4">
    <source>
        <dbReference type="ARBA" id="ARBA00022741"/>
    </source>
</evidence>
<keyword evidence="2" id="KW-0963">Cytoplasm</keyword>
<dbReference type="PROSITE" id="PS00411">
    <property type="entry name" value="KINESIN_MOTOR_1"/>
    <property type="match status" value="1"/>
</dbReference>
<dbReference type="InterPro" id="IPR001752">
    <property type="entry name" value="Kinesin_motor_dom"/>
</dbReference>